<gene>
    <name evidence="2" type="ORF">SAMN05445850_2554</name>
</gene>
<reference evidence="3" key="1">
    <citation type="submission" date="2016-10" db="EMBL/GenBank/DDBJ databases">
        <authorList>
            <person name="Varghese N."/>
            <person name="Submissions S."/>
        </authorList>
    </citation>
    <scope>NUCLEOTIDE SEQUENCE [LARGE SCALE GENOMIC DNA]</scope>
    <source>
        <strain evidence="3">DUS833</strain>
    </source>
</reference>
<feature type="transmembrane region" description="Helical" evidence="1">
    <location>
        <begin position="12"/>
        <end position="36"/>
    </location>
</feature>
<accession>A0A1H1FSU8</accession>
<proteinExistence type="predicted"/>
<evidence type="ECO:0000313" key="3">
    <source>
        <dbReference type="Proteomes" id="UP000199365"/>
    </source>
</evidence>
<name>A0A1H1FSU8_9BURK</name>
<dbReference type="STRING" id="157910.SAMN05445850_2554"/>
<keyword evidence="1" id="KW-0812">Transmembrane</keyword>
<sequence>MTTNERRPSRRPVATWSVYVLAATLFSLIAIGAILAEGWASLGECR</sequence>
<keyword evidence="1" id="KW-0472">Membrane</keyword>
<dbReference type="Proteomes" id="UP000199365">
    <property type="component" value="Unassembled WGS sequence"/>
</dbReference>
<organism evidence="2 3">
    <name type="scientific">Paraburkholderia tuberum</name>
    <dbReference type="NCBI Taxonomy" id="157910"/>
    <lineage>
        <taxon>Bacteria</taxon>
        <taxon>Pseudomonadati</taxon>
        <taxon>Pseudomonadota</taxon>
        <taxon>Betaproteobacteria</taxon>
        <taxon>Burkholderiales</taxon>
        <taxon>Burkholderiaceae</taxon>
        <taxon>Paraburkholderia</taxon>
    </lineage>
</organism>
<evidence type="ECO:0000313" key="2">
    <source>
        <dbReference type="EMBL" id="SDR04004.1"/>
    </source>
</evidence>
<evidence type="ECO:0000256" key="1">
    <source>
        <dbReference type="SAM" id="Phobius"/>
    </source>
</evidence>
<protein>
    <submittedName>
        <fullName evidence="2">Uncharacterized protein</fullName>
    </submittedName>
</protein>
<dbReference type="EMBL" id="FNKX01000001">
    <property type="protein sequence ID" value="SDR04004.1"/>
    <property type="molecule type" value="Genomic_DNA"/>
</dbReference>
<dbReference type="AlphaFoldDB" id="A0A1H1FSU8"/>
<keyword evidence="1" id="KW-1133">Transmembrane helix</keyword>
<keyword evidence="3" id="KW-1185">Reference proteome</keyword>